<feature type="region of interest" description="Disordered" evidence="1">
    <location>
        <begin position="87"/>
        <end position="140"/>
    </location>
</feature>
<sequence>TMDKYSIVKFNDGLEMIPSSWITEDKEYAFWPTFSSNVKFRKAVQKCVSKMENWPLHKIKKMLGTADTYDKVFKKLKKAEFISNINSENEDDESAKKNRKYRAKSKKSSEDSEEENRVKVPTYPKIPTKPSYVTQSHEEPTKTIYEGYYTDI</sequence>
<evidence type="ECO:0000313" key="3">
    <source>
        <dbReference type="Proteomes" id="UP000078492"/>
    </source>
</evidence>
<reference evidence="2 3" key="1">
    <citation type="submission" date="2015-09" db="EMBL/GenBank/DDBJ databases">
        <title>Trachymyrmex cornetzi WGS genome.</title>
        <authorList>
            <person name="Nygaard S."/>
            <person name="Hu H."/>
            <person name="Boomsma J."/>
            <person name="Zhang G."/>
        </authorList>
    </citation>
    <scope>NUCLEOTIDE SEQUENCE [LARGE SCALE GENOMIC DNA]</scope>
    <source>
        <strain evidence="2">Tcor2-1</strain>
        <tissue evidence="2">Whole body</tissue>
    </source>
</reference>
<dbReference type="STRING" id="471704.A0A151J251"/>
<gene>
    <name evidence="2" type="ORF">ALC57_11689</name>
</gene>
<dbReference type="AlphaFoldDB" id="A0A151J251"/>
<feature type="non-terminal residue" evidence="2">
    <location>
        <position position="1"/>
    </location>
</feature>
<accession>A0A151J251</accession>
<protein>
    <submittedName>
        <fullName evidence="2">Uncharacterized protein</fullName>
    </submittedName>
</protein>
<dbReference type="Proteomes" id="UP000078492">
    <property type="component" value="Unassembled WGS sequence"/>
</dbReference>
<feature type="compositionally biased region" description="Basic residues" evidence="1">
    <location>
        <begin position="97"/>
        <end position="106"/>
    </location>
</feature>
<dbReference type="EMBL" id="KQ980432">
    <property type="protein sequence ID" value="KYN16064.1"/>
    <property type="molecule type" value="Genomic_DNA"/>
</dbReference>
<evidence type="ECO:0000256" key="1">
    <source>
        <dbReference type="SAM" id="MobiDB-lite"/>
    </source>
</evidence>
<keyword evidence="3" id="KW-1185">Reference proteome</keyword>
<organism evidence="2 3">
    <name type="scientific">Trachymyrmex cornetzi</name>
    <dbReference type="NCBI Taxonomy" id="471704"/>
    <lineage>
        <taxon>Eukaryota</taxon>
        <taxon>Metazoa</taxon>
        <taxon>Ecdysozoa</taxon>
        <taxon>Arthropoda</taxon>
        <taxon>Hexapoda</taxon>
        <taxon>Insecta</taxon>
        <taxon>Pterygota</taxon>
        <taxon>Neoptera</taxon>
        <taxon>Endopterygota</taxon>
        <taxon>Hymenoptera</taxon>
        <taxon>Apocrita</taxon>
        <taxon>Aculeata</taxon>
        <taxon>Formicoidea</taxon>
        <taxon>Formicidae</taxon>
        <taxon>Myrmicinae</taxon>
        <taxon>Trachymyrmex</taxon>
    </lineage>
</organism>
<proteinExistence type="predicted"/>
<name>A0A151J251_9HYME</name>
<evidence type="ECO:0000313" key="2">
    <source>
        <dbReference type="EMBL" id="KYN16064.1"/>
    </source>
</evidence>
<feature type="compositionally biased region" description="Basic and acidic residues" evidence="1">
    <location>
        <begin position="107"/>
        <end position="118"/>
    </location>
</feature>